<keyword evidence="1" id="KW-0812">Transmembrane</keyword>
<sequence length="277" mass="30017">MPDMPHSPSRTLGPVGLYRRMAGASIVAQLRYPGTFIIQAIGNFVTTLLSFFGIWSLFHRFGSIAGWDIGTVAALYGLVNVAFAVAETLGRGFEVFGGEYVRTGSFDRLLLRPRSTLLLLLGHELRLRPIGRFLQGLFVLVAGLWLAPHVQWSALLVLPWAVAGGAAMFLGVLIGQAALCFITVEGLEVVNVLTYGGVEAGQYPLTMFGRWLRRFITFVLPLAAVCYYPALFCLHHPDPLGLPIWIGALSPAAGFAFLGVMVFAWQRAVAGYVSSGS</sequence>
<dbReference type="Pfam" id="PF06182">
    <property type="entry name" value="ABC2_membrane_6"/>
    <property type="match status" value="1"/>
</dbReference>
<feature type="transmembrane region" description="Helical" evidence="1">
    <location>
        <begin position="242"/>
        <end position="265"/>
    </location>
</feature>
<keyword evidence="1" id="KW-0472">Membrane</keyword>
<comment type="caution">
    <text evidence="2">The sequence shown here is derived from an EMBL/GenBank/DDBJ whole genome shotgun (WGS) entry which is preliminary data.</text>
</comment>
<proteinExistence type="predicted"/>
<dbReference type="STRING" id="586239.AD943_06045"/>
<gene>
    <name evidence="2" type="ORF">GRO01_08820</name>
</gene>
<evidence type="ECO:0000313" key="2">
    <source>
        <dbReference type="EMBL" id="GEB03306.1"/>
    </source>
</evidence>
<evidence type="ECO:0000313" key="3">
    <source>
        <dbReference type="Proteomes" id="UP000320772"/>
    </source>
</evidence>
<dbReference type="EMBL" id="BJLY01000002">
    <property type="protein sequence ID" value="GEB03306.1"/>
    <property type="molecule type" value="Genomic_DNA"/>
</dbReference>
<organism evidence="2 3">
    <name type="scientific">Gluconobacter roseus NBRC 3990</name>
    <dbReference type="NCBI Taxonomy" id="1307950"/>
    <lineage>
        <taxon>Bacteria</taxon>
        <taxon>Pseudomonadati</taxon>
        <taxon>Pseudomonadota</taxon>
        <taxon>Alphaproteobacteria</taxon>
        <taxon>Acetobacterales</taxon>
        <taxon>Acetobacteraceae</taxon>
        <taxon>Gluconobacter</taxon>
    </lineage>
</organism>
<dbReference type="PANTHER" id="PTHR36833">
    <property type="entry name" value="SLR0610 PROTEIN-RELATED"/>
    <property type="match status" value="1"/>
</dbReference>
<keyword evidence="1" id="KW-1133">Transmembrane helix</keyword>
<reference evidence="2 3" key="1">
    <citation type="submission" date="2019-06" db="EMBL/GenBank/DDBJ databases">
        <title>Whole genome shotgun sequence of Gluconobacter roseus NBRC 3990.</title>
        <authorList>
            <person name="Hosoyama A."/>
            <person name="Uohara A."/>
            <person name="Ohji S."/>
            <person name="Ichikawa N."/>
        </authorList>
    </citation>
    <scope>NUCLEOTIDE SEQUENCE [LARGE SCALE GENOMIC DNA]</scope>
    <source>
        <strain evidence="2 3">NBRC 3990</strain>
    </source>
</reference>
<dbReference type="Proteomes" id="UP000320772">
    <property type="component" value="Unassembled WGS sequence"/>
</dbReference>
<dbReference type="PANTHER" id="PTHR36833:SF1">
    <property type="entry name" value="INTEGRAL MEMBRANE TRANSPORT PROTEIN"/>
    <property type="match status" value="1"/>
</dbReference>
<dbReference type="AlphaFoldDB" id="A0A4Y3M5H5"/>
<feature type="transmembrane region" description="Helical" evidence="1">
    <location>
        <begin position="160"/>
        <end position="184"/>
    </location>
</feature>
<protein>
    <submittedName>
        <fullName evidence="2">Transporter</fullName>
    </submittedName>
</protein>
<keyword evidence="3" id="KW-1185">Reference proteome</keyword>
<name>A0A4Y3M5H5_9PROT</name>
<feature type="transmembrane region" description="Helical" evidence="1">
    <location>
        <begin position="64"/>
        <end position="86"/>
    </location>
</feature>
<dbReference type="InterPro" id="IPR010390">
    <property type="entry name" value="ABC-2_transporter-like"/>
</dbReference>
<evidence type="ECO:0000256" key="1">
    <source>
        <dbReference type="SAM" id="Phobius"/>
    </source>
</evidence>
<feature type="transmembrane region" description="Helical" evidence="1">
    <location>
        <begin position="211"/>
        <end position="230"/>
    </location>
</feature>
<accession>A0A4Y3M5H5</accession>
<feature type="transmembrane region" description="Helical" evidence="1">
    <location>
        <begin position="36"/>
        <end position="58"/>
    </location>
</feature>